<protein>
    <submittedName>
        <fullName evidence="5">MarR family transcriptional regulator</fullName>
    </submittedName>
</protein>
<accession>A0ABV3FYM9</accession>
<reference evidence="5 6" key="1">
    <citation type="submission" date="2024-06" db="EMBL/GenBank/DDBJ databases">
        <title>The Natural Products Discovery Center: Release of the First 8490 Sequenced Strains for Exploring Actinobacteria Biosynthetic Diversity.</title>
        <authorList>
            <person name="Kalkreuter E."/>
            <person name="Kautsar S.A."/>
            <person name="Yang D."/>
            <person name="Bader C.D."/>
            <person name="Teijaro C.N."/>
            <person name="Fluegel L."/>
            <person name="Davis C.M."/>
            <person name="Simpson J.R."/>
            <person name="Lauterbach L."/>
            <person name="Steele A.D."/>
            <person name="Gui C."/>
            <person name="Meng S."/>
            <person name="Li G."/>
            <person name="Viehrig K."/>
            <person name="Ye F."/>
            <person name="Su P."/>
            <person name="Kiefer A.F."/>
            <person name="Nichols A."/>
            <person name="Cepeda A.J."/>
            <person name="Yan W."/>
            <person name="Fan B."/>
            <person name="Jiang Y."/>
            <person name="Adhikari A."/>
            <person name="Zheng C.-J."/>
            <person name="Schuster L."/>
            <person name="Cowan T.M."/>
            <person name="Smanski M.J."/>
            <person name="Chevrette M.G."/>
            <person name="De Carvalho L.P.S."/>
            <person name="Shen B."/>
        </authorList>
    </citation>
    <scope>NUCLEOTIDE SEQUENCE [LARGE SCALE GENOMIC DNA]</scope>
    <source>
        <strain evidence="5 6">NPDC050403</strain>
    </source>
</reference>
<evidence type="ECO:0000256" key="2">
    <source>
        <dbReference type="ARBA" id="ARBA00023125"/>
    </source>
</evidence>
<dbReference type="InterPro" id="IPR039422">
    <property type="entry name" value="MarR/SlyA-like"/>
</dbReference>
<dbReference type="InterPro" id="IPR000835">
    <property type="entry name" value="HTH_MarR-typ"/>
</dbReference>
<dbReference type="InterPro" id="IPR036390">
    <property type="entry name" value="WH_DNA-bd_sf"/>
</dbReference>
<dbReference type="Gene3D" id="1.10.10.10">
    <property type="entry name" value="Winged helix-like DNA-binding domain superfamily/Winged helix DNA-binding domain"/>
    <property type="match status" value="1"/>
</dbReference>
<comment type="caution">
    <text evidence="5">The sequence shown here is derived from an EMBL/GenBank/DDBJ whole genome shotgun (WGS) entry which is preliminary data.</text>
</comment>
<keyword evidence="2" id="KW-0238">DNA-binding</keyword>
<dbReference type="SUPFAM" id="SSF46785">
    <property type="entry name" value="Winged helix' DNA-binding domain"/>
    <property type="match status" value="1"/>
</dbReference>
<dbReference type="PROSITE" id="PS50995">
    <property type="entry name" value="HTH_MARR_2"/>
    <property type="match status" value="1"/>
</dbReference>
<dbReference type="Proteomes" id="UP001551695">
    <property type="component" value="Unassembled WGS sequence"/>
</dbReference>
<evidence type="ECO:0000313" key="6">
    <source>
        <dbReference type="Proteomes" id="UP001551695"/>
    </source>
</evidence>
<sequence>MERRVFEALATSGYGDITIAQARLVQRIGPDGTRLTALAEQAQVTKQTAGFLVDQLARAGYVERVPDPADGRARLIRLTERGRRTAELANNTAEQVQAEWAHHLGPRATDQLRRALTTLRGITDPYV</sequence>
<dbReference type="InterPro" id="IPR036388">
    <property type="entry name" value="WH-like_DNA-bd_sf"/>
</dbReference>
<dbReference type="EMBL" id="JBFAKC010000011">
    <property type="protein sequence ID" value="MEV0710527.1"/>
    <property type="molecule type" value="Genomic_DNA"/>
</dbReference>
<dbReference type="PANTHER" id="PTHR33164:SF57">
    <property type="entry name" value="MARR-FAMILY TRANSCRIPTIONAL REGULATOR"/>
    <property type="match status" value="1"/>
</dbReference>
<keyword evidence="1" id="KW-0805">Transcription regulation</keyword>
<evidence type="ECO:0000313" key="5">
    <source>
        <dbReference type="EMBL" id="MEV0710527.1"/>
    </source>
</evidence>
<keyword evidence="6" id="KW-1185">Reference proteome</keyword>
<dbReference type="Pfam" id="PF12802">
    <property type="entry name" value="MarR_2"/>
    <property type="match status" value="1"/>
</dbReference>
<dbReference type="InterPro" id="IPR023187">
    <property type="entry name" value="Tscrpt_reg_MarR-type_CS"/>
</dbReference>
<proteinExistence type="predicted"/>
<dbReference type="SMART" id="SM00347">
    <property type="entry name" value="HTH_MARR"/>
    <property type="match status" value="1"/>
</dbReference>
<feature type="domain" description="HTH marR-type" evidence="4">
    <location>
        <begin position="1"/>
        <end position="121"/>
    </location>
</feature>
<dbReference type="PANTHER" id="PTHR33164">
    <property type="entry name" value="TRANSCRIPTIONAL REGULATOR, MARR FAMILY"/>
    <property type="match status" value="1"/>
</dbReference>
<dbReference type="PROSITE" id="PS01117">
    <property type="entry name" value="HTH_MARR_1"/>
    <property type="match status" value="1"/>
</dbReference>
<evidence type="ECO:0000256" key="3">
    <source>
        <dbReference type="ARBA" id="ARBA00023163"/>
    </source>
</evidence>
<evidence type="ECO:0000256" key="1">
    <source>
        <dbReference type="ARBA" id="ARBA00023015"/>
    </source>
</evidence>
<keyword evidence="3" id="KW-0804">Transcription</keyword>
<gene>
    <name evidence="5" type="ORF">AB0I48_23450</name>
</gene>
<organism evidence="5 6">
    <name type="scientific">Nocardia aurea</name>
    <dbReference type="NCBI Taxonomy" id="2144174"/>
    <lineage>
        <taxon>Bacteria</taxon>
        <taxon>Bacillati</taxon>
        <taxon>Actinomycetota</taxon>
        <taxon>Actinomycetes</taxon>
        <taxon>Mycobacteriales</taxon>
        <taxon>Nocardiaceae</taxon>
        <taxon>Nocardia</taxon>
    </lineage>
</organism>
<name>A0ABV3FYM9_9NOCA</name>
<evidence type="ECO:0000259" key="4">
    <source>
        <dbReference type="PROSITE" id="PS50995"/>
    </source>
</evidence>